<accession>A0A6F8XWJ9</accession>
<dbReference type="GO" id="GO:0016758">
    <property type="term" value="F:hexosyltransferase activity"/>
    <property type="evidence" value="ECO:0007669"/>
    <property type="project" value="InterPro"/>
</dbReference>
<evidence type="ECO:0000256" key="4">
    <source>
        <dbReference type="SAM" id="MobiDB-lite"/>
    </source>
</evidence>
<reference evidence="6 7" key="1">
    <citation type="submission" date="2020-03" db="EMBL/GenBank/DDBJ databases">
        <title>Whole genome shotgun sequence of Phytohabitans flavus NBRC 107702.</title>
        <authorList>
            <person name="Komaki H."/>
            <person name="Tamura T."/>
        </authorList>
    </citation>
    <scope>NUCLEOTIDE SEQUENCE [LARGE SCALE GENOMIC DNA]</scope>
    <source>
        <strain evidence="6 7">NBRC 107702</strain>
    </source>
</reference>
<dbReference type="Gene3D" id="3.40.50.2000">
    <property type="entry name" value="Glycogen Phosphorylase B"/>
    <property type="match status" value="1"/>
</dbReference>
<dbReference type="PANTHER" id="PTHR43025:SF3">
    <property type="entry name" value="MONOGALACTOSYLDIACYLGLYCEROL SYNTHASE 1, CHLOROPLASTIC"/>
    <property type="match status" value="1"/>
</dbReference>
<dbReference type="GO" id="GO:0009247">
    <property type="term" value="P:glycolipid biosynthetic process"/>
    <property type="evidence" value="ECO:0007669"/>
    <property type="project" value="InterPro"/>
</dbReference>
<dbReference type="Proteomes" id="UP000502508">
    <property type="component" value="Chromosome"/>
</dbReference>
<dbReference type="GO" id="GO:0016020">
    <property type="term" value="C:membrane"/>
    <property type="evidence" value="ECO:0007669"/>
    <property type="project" value="GOC"/>
</dbReference>
<feature type="domain" description="Diacylglycerol glucosyltransferase N-terminal" evidence="5">
    <location>
        <begin position="105"/>
        <end position="259"/>
    </location>
</feature>
<evidence type="ECO:0000256" key="3">
    <source>
        <dbReference type="ARBA" id="ARBA00022679"/>
    </source>
</evidence>
<feature type="compositionally biased region" description="Basic and acidic residues" evidence="4">
    <location>
        <begin position="73"/>
        <end position="89"/>
    </location>
</feature>
<dbReference type="EMBL" id="AP022870">
    <property type="protein sequence ID" value="BCB78232.1"/>
    <property type="molecule type" value="Genomic_DNA"/>
</dbReference>
<evidence type="ECO:0000256" key="1">
    <source>
        <dbReference type="ARBA" id="ARBA00006962"/>
    </source>
</evidence>
<dbReference type="Pfam" id="PF06925">
    <property type="entry name" value="MGDG_synth"/>
    <property type="match status" value="1"/>
</dbReference>
<keyword evidence="2" id="KW-0328">Glycosyltransferase</keyword>
<dbReference type="PANTHER" id="PTHR43025">
    <property type="entry name" value="MONOGALACTOSYLDIACYLGLYCEROL SYNTHASE"/>
    <property type="match status" value="1"/>
</dbReference>
<comment type="similarity">
    <text evidence="1">Belongs to the glycosyltransferase 28 family.</text>
</comment>
<dbReference type="SUPFAM" id="SSF53756">
    <property type="entry name" value="UDP-Glycosyltransferase/glycogen phosphorylase"/>
    <property type="match status" value="1"/>
</dbReference>
<dbReference type="AlphaFoldDB" id="A0A6F8XWJ9"/>
<dbReference type="KEGG" id="pfla:Pflav_046420"/>
<feature type="region of interest" description="Disordered" evidence="4">
    <location>
        <begin position="48"/>
        <end position="89"/>
    </location>
</feature>
<evidence type="ECO:0000256" key="2">
    <source>
        <dbReference type="ARBA" id="ARBA00022676"/>
    </source>
</evidence>
<gene>
    <name evidence="6" type="ORF">Pflav_046420</name>
</gene>
<sequence>MIGSIEKIRRELGWRPRYGLSEMIHDECEMRGVAAQRSAARNPPIGAAASAARMPPTGAAAGAARKRPIGAAERGEARRPPLEGAENGERDPRIVVFSAGVGAGHTGATQELTRRLQEQGFQVDCWDLVEVFPWRSGRLLLRLYHGLLSSVPWTYDVLFTTGERFPGAASVTRSMLRPLRRQFLRLVPPDTRAVVSTFPIASQILGPLRARGHLEAPLITYLTDFGVYPSWVSPGVDIHCAVHETTRAQAHRYGATDVRVAGRLVSKRFQPASAEAKQQARVRFGLPAEGRLALLVAGSWGVGDVIAAAEDIDRTGVAIPVVVCARNTAMYRRLKRRQLGHPLGWVEDMASLMHAVDVLVENAGGLTALEGLACGLPVATYRPIPGHGRVNAATMAEAGVVAWVRRREALGPILLELIEGARGERQREAGLALFEADPATLIAEAAKRGLASRER</sequence>
<proteinExistence type="inferred from homology"/>
<dbReference type="InterPro" id="IPR009695">
    <property type="entry name" value="Diacylglyc_glucosyltr_N"/>
</dbReference>
<dbReference type="InterPro" id="IPR050519">
    <property type="entry name" value="Glycosyltransf_28_UgtP"/>
</dbReference>
<reference evidence="6 7" key="2">
    <citation type="submission" date="2020-03" db="EMBL/GenBank/DDBJ databases">
        <authorList>
            <person name="Ichikawa N."/>
            <person name="Kimura A."/>
            <person name="Kitahashi Y."/>
            <person name="Uohara A."/>
        </authorList>
    </citation>
    <scope>NUCLEOTIDE SEQUENCE [LARGE SCALE GENOMIC DNA]</scope>
    <source>
        <strain evidence="6 7">NBRC 107702</strain>
    </source>
</reference>
<evidence type="ECO:0000313" key="7">
    <source>
        <dbReference type="Proteomes" id="UP000502508"/>
    </source>
</evidence>
<keyword evidence="7" id="KW-1185">Reference proteome</keyword>
<keyword evidence="3" id="KW-0808">Transferase</keyword>
<dbReference type="RefSeq" id="WP_232071731.1">
    <property type="nucleotide sequence ID" value="NZ_AP022870.1"/>
</dbReference>
<protein>
    <recommendedName>
        <fullName evidence="5">Diacylglycerol glucosyltransferase N-terminal domain-containing protein</fullName>
    </recommendedName>
</protein>
<name>A0A6F8XWJ9_9ACTN</name>
<evidence type="ECO:0000259" key="5">
    <source>
        <dbReference type="Pfam" id="PF06925"/>
    </source>
</evidence>
<organism evidence="6 7">
    <name type="scientific">Phytohabitans flavus</name>
    <dbReference type="NCBI Taxonomy" id="1076124"/>
    <lineage>
        <taxon>Bacteria</taxon>
        <taxon>Bacillati</taxon>
        <taxon>Actinomycetota</taxon>
        <taxon>Actinomycetes</taxon>
        <taxon>Micromonosporales</taxon>
        <taxon>Micromonosporaceae</taxon>
    </lineage>
</organism>
<evidence type="ECO:0000313" key="6">
    <source>
        <dbReference type="EMBL" id="BCB78232.1"/>
    </source>
</evidence>